<dbReference type="GO" id="GO:0016491">
    <property type="term" value="F:oxidoreductase activity"/>
    <property type="evidence" value="ECO:0007669"/>
    <property type="project" value="TreeGrafter"/>
</dbReference>
<dbReference type="Proteomes" id="UP000050783">
    <property type="component" value="Unassembled WGS sequence"/>
</dbReference>
<dbReference type="PANTHER" id="PTHR33336">
    <property type="entry name" value="QUINOL MONOOXYGENASE YGIN-RELATED"/>
    <property type="match status" value="1"/>
</dbReference>
<sequence>MDDAMFGGFFVINVKPEYRQSFLDASTFQAQNVVSEEPEVFQFHIMVDETNPNRFYFYEVFRNEAAVQDHWESETFNNWFNTVRKMLDGEIERVARMRSLFPTPKGFKAQKASLLLW</sequence>
<name>A0A0P1EAU8_9RHOB</name>
<dbReference type="GO" id="GO:0005829">
    <property type="term" value="C:cytosol"/>
    <property type="evidence" value="ECO:0007669"/>
    <property type="project" value="TreeGrafter"/>
</dbReference>
<reference evidence="2 3" key="1">
    <citation type="submission" date="2015-09" db="EMBL/GenBank/DDBJ databases">
        <authorList>
            <consortium name="Swine Surveillance"/>
        </authorList>
    </citation>
    <scope>NUCLEOTIDE SEQUENCE [LARGE SCALE GENOMIC DNA]</scope>
    <source>
        <strain evidence="2 3">CECT 4292</strain>
    </source>
</reference>
<protein>
    <submittedName>
        <fullName evidence="2">Autoinducer-2 (AI-2) modifying protein LsrG</fullName>
    </submittedName>
</protein>
<dbReference type="InterPro" id="IPR011008">
    <property type="entry name" value="Dimeric_a/b-barrel"/>
</dbReference>
<dbReference type="InterPro" id="IPR050744">
    <property type="entry name" value="AI-2_Isomerase_LsrG"/>
</dbReference>
<evidence type="ECO:0000313" key="2">
    <source>
        <dbReference type="EMBL" id="CUH45858.1"/>
    </source>
</evidence>
<dbReference type="SUPFAM" id="SSF54909">
    <property type="entry name" value="Dimeric alpha+beta barrel"/>
    <property type="match status" value="1"/>
</dbReference>
<evidence type="ECO:0000313" key="3">
    <source>
        <dbReference type="Proteomes" id="UP000050783"/>
    </source>
</evidence>
<dbReference type="Pfam" id="PF03992">
    <property type="entry name" value="ABM"/>
    <property type="match status" value="1"/>
</dbReference>
<organism evidence="2 3">
    <name type="scientific">Ruegeria atlantica</name>
    <dbReference type="NCBI Taxonomy" id="81569"/>
    <lineage>
        <taxon>Bacteria</taxon>
        <taxon>Pseudomonadati</taxon>
        <taxon>Pseudomonadota</taxon>
        <taxon>Alphaproteobacteria</taxon>
        <taxon>Rhodobacterales</taxon>
        <taxon>Roseobacteraceae</taxon>
        <taxon>Ruegeria</taxon>
    </lineage>
</organism>
<accession>A0A0P1EAU8</accession>
<dbReference type="PANTHER" id="PTHR33336:SF1">
    <property type="entry name" value="(4S)-4-HYDROXY-5-PHOSPHONOOXYPENTANE-2,3-DIONE ISOMERASE"/>
    <property type="match status" value="1"/>
</dbReference>
<dbReference type="AlphaFoldDB" id="A0A0P1EAU8"/>
<gene>
    <name evidence="2" type="ORF">RUA4292_00021</name>
</gene>
<dbReference type="Gene3D" id="3.30.70.100">
    <property type="match status" value="1"/>
</dbReference>
<proteinExistence type="predicted"/>
<dbReference type="EMBL" id="CYPU01000004">
    <property type="protein sequence ID" value="CUH45858.1"/>
    <property type="molecule type" value="Genomic_DNA"/>
</dbReference>
<dbReference type="InterPro" id="IPR007138">
    <property type="entry name" value="ABM_dom"/>
</dbReference>
<feature type="domain" description="ABM" evidence="1">
    <location>
        <begin position="6"/>
        <end position="95"/>
    </location>
</feature>
<dbReference type="PROSITE" id="PS51725">
    <property type="entry name" value="ABM"/>
    <property type="match status" value="1"/>
</dbReference>
<evidence type="ECO:0000259" key="1">
    <source>
        <dbReference type="PROSITE" id="PS51725"/>
    </source>
</evidence>